<dbReference type="Gene3D" id="1.10.1740.10">
    <property type="match status" value="1"/>
</dbReference>
<dbReference type="Proteomes" id="UP000583266">
    <property type="component" value="Unassembled WGS sequence"/>
</dbReference>
<evidence type="ECO:0000256" key="1">
    <source>
        <dbReference type="ARBA" id="ARBA00010641"/>
    </source>
</evidence>
<dbReference type="EMBL" id="JABBGC010000002">
    <property type="protein sequence ID" value="NML40021.1"/>
    <property type="molecule type" value="Genomic_DNA"/>
</dbReference>
<dbReference type="SUPFAM" id="SSF88946">
    <property type="entry name" value="Sigma2 domain of RNA polymerase sigma factors"/>
    <property type="match status" value="1"/>
</dbReference>
<name>A0A848GR66_9BACT</name>
<dbReference type="CDD" id="cd06170">
    <property type="entry name" value="LuxR_C_like"/>
    <property type="match status" value="1"/>
</dbReference>
<feature type="domain" description="HTH luxR-type" evidence="5">
    <location>
        <begin position="130"/>
        <end position="190"/>
    </location>
</feature>
<proteinExistence type="inferred from homology"/>
<dbReference type="SUPFAM" id="SSF88659">
    <property type="entry name" value="Sigma3 and sigma4 domains of RNA polymerase sigma factors"/>
    <property type="match status" value="1"/>
</dbReference>
<keyword evidence="7" id="KW-1185">Reference proteome</keyword>
<dbReference type="Pfam" id="PF08281">
    <property type="entry name" value="Sigma70_r4_2"/>
    <property type="match status" value="1"/>
</dbReference>
<dbReference type="AlphaFoldDB" id="A0A848GR66"/>
<keyword evidence="4" id="KW-0804">Transcription</keyword>
<keyword evidence="3" id="KW-0731">Sigma factor</keyword>
<dbReference type="GO" id="GO:0006352">
    <property type="term" value="P:DNA-templated transcription initiation"/>
    <property type="evidence" value="ECO:0007669"/>
    <property type="project" value="InterPro"/>
</dbReference>
<dbReference type="PANTHER" id="PTHR43133">
    <property type="entry name" value="RNA POLYMERASE ECF-TYPE SIGMA FACTO"/>
    <property type="match status" value="1"/>
</dbReference>
<dbReference type="InterPro" id="IPR000792">
    <property type="entry name" value="Tscrpt_reg_LuxR_C"/>
</dbReference>
<dbReference type="SMART" id="SM00421">
    <property type="entry name" value="HTH_LUXR"/>
    <property type="match status" value="1"/>
</dbReference>
<dbReference type="RefSeq" id="WP_169227064.1">
    <property type="nucleotide sequence ID" value="NZ_JABBGC010000002.1"/>
</dbReference>
<dbReference type="InterPro" id="IPR013325">
    <property type="entry name" value="RNA_pol_sigma_r2"/>
</dbReference>
<evidence type="ECO:0000256" key="2">
    <source>
        <dbReference type="ARBA" id="ARBA00023015"/>
    </source>
</evidence>
<dbReference type="InterPro" id="IPR014284">
    <property type="entry name" value="RNA_pol_sigma-70_dom"/>
</dbReference>
<reference evidence="6 7" key="1">
    <citation type="submission" date="2020-04" db="EMBL/GenBank/DDBJ databases">
        <title>Chitinophaga sp. G-6-1-13 sp. nov., isolated from soil.</title>
        <authorList>
            <person name="Dahal R.H."/>
            <person name="Chaudhary D.K."/>
        </authorList>
    </citation>
    <scope>NUCLEOTIDE SEQUENCE [LARGE SCALE GENOMIC DNA]</scope>
    <source>
        <strain evidence="6 7">G-6-1-13</strain>
    </source>
</reference>
<sequence>MHATYSNITQALVLRLKGGDEDAFKTIFSLLGARVLNYCKKQVARTEDAEELLQDIFFKIWQFRSNIDPSLNFEVFLFTVARNHIINFARKQVGYTLSPDGDLEPYDRSGIEDHQVITYREMYRQYCQVLESLAPKRREVFRLSREQGLSNREIAEKLGISIRTVETHVSHVLSIMRSEFKDTTYILLILLLAP</sequence>
<dbReference type="InterPro" id="IPR013324">
    <property type="entry name" value="RNA_pol_sigma_r3/r4-like"/>
</dbReference>
<dbReference type="GO" id="GO:0003677">
    <property type="term" value="F:DNA binding"/>
    <property type="evidence" value="ECO:0007669"/>
    <property type="project" value="InterPro"/>
</dbReference>
<dbReference type="GO" id="GO:0016987">
    <property type="term" value="F:sigma factor activity"/>
    <property type="evidence" value="ECO:0007669"/>
    <property type="project" value="UniProtKB-KW"/>
</dbReference>
<evidence type="ECO:0000256" key="4">
    <source>
        <dbReference type="ARBA" id="ARBA00023163"/>
    </source>
</evidence>
<dbReference type="NCBIfam" id="TIGR02985">
    <property type="entry name" value="Sig70_bacteroi1"/>
    <property type="match status" value="1"/>
</dbReference>
<dbReference type="Pfam" id="PF04542">
    <property type="entry name" value="Sigma70_r2"/>
    <property type="match status" value="1"/>
</dbReference>
<evidence type="ECO:0000313" key="7">
    <source>
        <dbReference type="Proteomes" id="UP000583266"/>
    </source>
</evidence>
<dbReference type="NCBIfam" id="TIGR02937">
    <property type="entry name" value="sigma70-ECF"/>
    <property type="match status" value="1"/>
</dbReference>
<keyword evidence="2" id="KW-0805">Transcription regulation</keyword>
<dbReference type="InterPro" id="IPR013249">
    <property type="entry name" value="RNA_pol_sigma70_r4_t2"/>
</dbReference>
<dbReference type="PANTHER" id="PTHR43133:SF46">
    <property type="entry name" value="RNA POLYMERASE SIGMA-70 FACTOR ECF SUBFAMILY"/>
    <property type="match status" value="1"/>
</dbReference>
<comment type="similarity">
    <text evidence="1">Belongs to the sigma-70 factor family. ECF subfamily.</text>
</comment>
<evidence type="ECO:0000259" key="5">
    <source>
        <dbReference type="SMART" id="SM00421"/>
    </source>
</evidence>
<dbReference type="Gene3D" id="1.10.10.10">
    <property type="entry name" value="Winged helix-like DNA-binding domain superfamily/Winged helix DNA-binding domain"/>
    <property type="match status" value="1"/>
</dbReference>
<evidence type="ECO:0000313" key="6">
    <source>
        <dbReference type="EMBL" id="NML40021.1"/>
    </source>
</evidence>
<protein>
    <submittedName>
        <fullName evidence="6">RNA polymerase sigma-70 factor</fullName>
    </submittedName>
</protein>
<accession>A0A848GR66</accession>
<comment type="caution">
    <text evidence="6">The sequence shown here is derived from an EMBL/GenBank/DDBJ whole genome shotgun (WGS) entry which is preliminary data.</text>
</comment>
<gene>
    <name evidence="6" type="ORF">HHL17_22660</name>
</gene>
<dbReference type="InterPro" id="IPR039425">
    <property type="entry name" value="RNA_pol_sigma-70-like"/>
</dbReference>
<dbReference type="InterPro" id="IPR036388">
    <property type="entry name" value="WH-like_DNA-bd_sf"/>
</dbReference>
<dbReference type="InterPro" id="IPR007627">
    <property type="entry name" value="RNA_pol_sigma70_r2"/>
</dbReference>
<organism evidence="6 7">
    <name type="scientific">Chitinophaga fulva</name>
    <dbReference type="NCBI Taxonomy" id="2728842"/>
    <lineage>
        <taxon>Bacteria</taxon>
        <taxon>Pseudomonadati</taxon>
        <taxon>Bacteroidota</taxon>
        <taxon>Chitinophagia</taxon>
        <taxon>Chitinophagales</taxon>
        <taxon>Chitinophagaceae</taxon>
        <taxon>Chitinophaga</taxon>
    </lineage>
</organism>
<evidence type="ECO:0000256" key="3">
    <source>
        <dbReference type="ARBA" id="ARBA00023082"/>
    </source>
</evidence>
<dbReference type="InterPro" id="IPR014327">
    <property type="entry name" value="RNA_pol_sigma70_bacteroid"/>
</dbReference>